<proteinExistence type="predicted"/>
<protein>
    <submittedName>
        <fullName evidence="2">Type IX secretion system membrane protein PorP/SprF</fullName>
    </submittedName>
</protein>
<gene>
    <name evidence="2" type="ORF">LDX50_28715</name>
</gene>
<dbReference type="Proteomes" id="UP001139409">
    <property type="component" value="Unassembled WGS sequence"/>
</dbReference>
<keyword evidence="3" id="KW-1185">Reference proteome</keyword>
<reference evidence="2" key="1">
    <citation type="submission" date="2021-09" db="EMBL/GenBank/DDBJ databases">
        <title>Fulvivirga sp. isolated from coastal sediment.</title>
        <authorList>
            <person name="Yu H."/>
        </authorList>
    </citation>
    <scope>NUCLEOTIDE SEQUENCE</scope>
    <source>
        <strain evidence="2">1062</strain>
    </source>
</reference>
<dbReference type="PROSITE" id="PS51724">
    <property type="entry name" value="SPOR"/>
    <property type="match status" value="1"/>
</dbReference>
<accession>A0A9X1HW10</accession>
<dbReference type="EMBL" id="JAIXNE010000007">
    <property type="protein sequence ID" value="MCA6078891.1"/>
    <property type="molecule type" value="Genomic_DNA"/>
</dbReference>
<organism evidence="2 3">
    <name type="scientific">Fulvivirga sedimenti</name>
    <dbReference type="NCBI Taxonomy" id="2879465"/>
    <lineage>
        <taxon>Bacteria</taxon>
        <taxon>Pseudomonadati</taxon>
        <taxon>Bacteroidota</taxon>
        <taxon>Cytophagia</taxon>
        <taxon>Cytophagales</taxon>
        <taxon>Fulvivirgaceae</taxon>
        <taxon>Fulvivirga</taxon>
    </lineage>
</organism>
<dbReference type="Pfam" id="PF11751">
    <property type="entry name" value="PorP_SprF"/>
    <property type="match status" value="1"/>
</dbReference>
<name>A0A9X1HW10_9BACT</name>
<dbReference type="AlphaFoldDB" id="A0A9X1HW10"/>
<evidence type="ECO:0000313" key="3">
    <source>
        <dbReference type="Proteomes" id="UP001139409"/>
    </source>
</evidence>
<dbReference type="GO" id="GO:0042834">
    <property type="term" value="F:peptidoglycan binding"/>
    <property type="evidence" value="ECO:0007669"/>
    <property type="project" value="InterPro"/>
</dbReference>
<sequence length="437" mass="49931">MDNFLTRIVTLVLMMAIGPVALCQQVPVYNHYFINPYLYNPAEAGSEGYTTLHLNHRQQWRGIDGAPVVSTLTFELPFNSRSGNLGIYLRSYDRGLITTQDIMATFAYRLYLTKTTTFSFGISAGVTTNGVDMNAIDDPDDPVLVDFLNNNMQPAANAGFVLNSGSGFNLGVSLPRLFNQEFTFDQNFKNTQFSPFEEIFVTAYYRKQYGKKIVTKKVKGAQKRVNIEGTYAPLQFYLIYRYSQLIDERIEAMLKLDLGEHMWVGGSYRLNYGLTGMVGFNFGNLSLGYAYEPASQQVSGFTNGTHEVNLRIRFGERKEHVIAEPVIKTVSKPQERSARFSSEDIDEGKDSMEGKVASKKKYYVVVKSFKDFNSADNFVRRLAEKELYTNIFYNKADKNYYVYTYETLKQKEAKEQEQAVYKLTKYRSVMILTIDLE</sequence>
<feature type="domain" description="SPOR" evidence="1">
    <location>
        <begin position="356"/>
        <end position="433"/>
    </location>
</feature>
<dbReference type="RefSeq" id="WP_225699750.1">
    <property type="nucleotide sequence ID" value="NZ_JAIXNE010000007.1"/>
</dbReference>
<comment type="caution">
    <text evidence="2">The sequence shown here is derived from an EMBL/GenBank/DDBJ whole genome shotgun (WGS) entry which is preliminary data.</text>
</comment>
<dbReference type="InterPro" id="IPR019861">
    <property type="entry name" value="PorP/SprF_Bacteroidetes"/>
</dbReference>
<dbReference type="InterPro" id="IPR007730">
    <property type="entry name" value="SPOR-like_dom"/>
</dbReference>
<dbReference type="NCBIfam" id="TIGR03519">
    <property type="entry name" value="T9SS_PorP_fam"/>
    <property type="match status" value="1"/>
</dbReference>
<evidence type="ECO:0000259" key="1">
    <source>
        <dbReference type="PROSITE" id="PS51724"/>
    </source>
</evidence>
<evidence type="ECO:0000313" key="2">
    <source>
        <dbReference type="EMBL" id="MCA6078891.1"/>
    </source>
</evidence>